<dbReference type="PATRIC" id="fig|1476583.3.peg.1283"/>
<keyword evidence="1" id="KW-0812">Transmembrane</keyword>
<sequence>MARAVIASAYKFSDTGSATQAFLRDLTGGPPVAYLLLLVGLGALVGARSSSPR</sequence>
<keyword evidence="1" id="KW-0472">Membrane</keyword>
<dbReference type="EMBL" id="JHAC01000019">
    <property type="protein sequence ID" value="EYB68595.1"/>
    <property type="molecule type" value="Genomic_DNA"/>
</dbReference>
<keyword evidence="3" id="KW-1185">Reference proteome</keyword>
<evidence type="ECO:0000313" key="3">
    <source>
        <dbReference type="Proteomes" id="UP000020492"/>
    </source>
</evidence>
<protein>
    <submittedName>
        <fullName evidence="2">Uncharacterized protein</fullName>
    </submittedName>
</protein>
<organism evidence="2 3">
    <name type="scientific">Deinococcus phoenicis</name>
    <dbReference type="NCBI Taxonomy" id="1476583"/>
    <lineage>
        <taxon>Bacteria</taxon>
        <taxon>Thermotogati</taxon>
        <taxon>Deinococcota</taxon>
        <taxon>Deinococci</taxon>
        <taxon>Deinococcales</taxon>
        <taxon>Deinococcaceae</taxon>
        <taxon>Deinococcus</taxon>
    </lineage>
</organism>
<feature type="transmembrane region" description="Helical" evidence="1">
    <location>
        <begin position="31"/>
        <end position="47"/>
    </location>
</feature>
<gene>
    <name evidence="2" type="ORF">DEIPH_ctg019orf0007</name>
</gene>
<dbReference type="AlphaFoldDB" id="A0A016QR54"/>
<evidence type="ECO:0000256" key="1">
    <source>
        <dbReference type="SAM" id="Phobius"/>
    </source>
</evidence>
<comment type="caution">
    <text evidence="2">The sequence shown here is derived from an EMBL/GenBank/DDBJ whole genome shotgun (WGS) entry which is preliminary data.</text>
</comment>
<evidence type="ECO:0000313" key="2">
    <source>
        <dbReference type="EMBL" id="EYB68595.1"/>
    </source>
</evidence>
<accession>A0A016QR54</accession>
<proteinExistence type="predicted"/>
<keyword evidence="1" id="KW-1133">Transmembrane helix</keyword>
<dbReference type="Proteomes" id="UP000020492">
    <property type="component" value="Unassembled WGS sequence"/>
</dbReference>
<reference evidence="2 3" key="1">
    <citation type="submission" date="2014-03" db="EMBL/GenBank/DDBJ databases">
        <title>Draft genome sequence of Deinococcus phoenicis 1P10ME.</title>
        <authorList>
            <person name="Stepanov V.G."/>
            <person name="Vaishampayan P."/>
            <person name="Venkateswaran K."/>
            <person name="Fox G.E."/>
        </authorList>
    </citation>
    <scope>NUCLEOTIDE SEQUENCE [LARGE SCALE GENOMIC DNA]</scope>
    <source>
        <strain evidence="2 3">1P10ME</strain>
    </source>
</reference>
<name>A0A016QR54_9DEIO</name>